<keyword evidence="3" id="KW-0472">Membrane</keyword>
<feature type="domain" description="HYR" evidence="5">
    <location>
        <begin position="1"/>
        <end position="73"/>
    </location>
</feature>
<feature type="transmembrane region" description="Helical" evidence="3">
    <location>
        <begin position="139"/>
        <end position="162"/>
    </location>
</feature>
<feature type="disulfide bond" evidence="2">
    <location>
        <begin position="114"/>
        <end position="123"/>
    </location>
</feature>
<comment type="caution">
    <text evidence="6">The sequence shown here is derived from an EMBL/GenBank/DDBJ whole genome shotgun (WGS) entry which is preliminary data.</text>
</comment>
<name>A0A2G8KXM6_STIJA</name>
<feature type="domain" description="EGF-like" evidence="4">
    <location>
        <begin position="89"/>
        <end position="124"/>
    </location>
</feature>
<evidence type="ECO:0000256" key="3">
    <source>
        <dbReference type="SAM" id="Phobius"/>
    </source>
</evidence>
<comment type="caution">
    <text evidence="2">Lacks conserved residue(s) required for the propagation of feature annotation.</text>
</comment>
<keyword evidence="2" id="KW-0245">EGF-like domain</keyword>
<keyword evidence="2" id="KW-1015">Disulfide bond</keyword>
<dbReference type="PANTHER" id="PTHR24273">
    <property type="entry name" value="FI04643P-RELATED"/>
    <property type="match status" value="1"/>
</dbReference>
<reference evidence="6 7" key="1">
    <citation type="journal article" date="2017" name="PLoS Biol.">
        <title>The sea cucumber genome provides insights into morphological evolution and visceral regeneration.</title>
        <authorList>
            <person name="Zhang X."/>
            <person name="Sun L."/>
            <person name="Yuan J."/>
            <person name="Sun Y."/>
            <person name="Gao Y."/>
            <person name="Zhang L."/>
            <person name="Li S."/>
            <person name="Dai H."/>
            <person name="Hamel J.F."/>
            <person name="Liu C."/>
            <person name="Yu Y."/>
            <person name="Liu S."/>
            <person name="Lin W."/>
            <person name="Guo K."/>
            <person name="Jin S."/>
            <person name="Xu P."/>
            <person name="Storey K.B."/>
            <person name="Huan P."/>
            <person name="Zhang T."/>
            <person name="Zhou Y."/>
            <person name="Zhang J."/>
            <person name="Lin C."/>
            <person name="Li X."/>
            <person name="Xing L."/>
            <person name="Huo D."/>
            <person name="Sun M."/>
            <person name="Wang L."/>
            <person name="Mercier A."/>
            <person name="Li F."/>
            <person name="Yang H."/>
            <person name="Xiang J."/>
        </authorList>
    </citation>
    <scope>NUCLEOTIDE SEQUENCE [LARGE SCALE GENOMIC DNA]</scope>
    <source>
        <strain evidence="6">Shaxun</strain>
        <tissue evidence="6">Muscle</tissue>
    </source>
</reference>
<protein>
    <submittedName>
        <fullName evidence="6">Uncharacterized protein</fullName>
    </submittedName>
</protein>
<dbReference type="Proteomes" id="UP000230750">
    <property type="component" value="Unassembled WGS sequence"/>
</dbReference>
<dbReference type="PROSITE" id="PS50825">
    <property type="entry name" value="HYR"/>
    <property type="match status" value="1"/>
</dbReference>
<keyword evidence="3" id="KW-0812">Transmembrane</keyword>
<sequence>MILNILPTAFAGFHINIPWMEPTYDDEGGTIRANQTHSPGDSFRVGDITNVVYTIVDLAGNAATCEFLISLQTTARRKRDVDITFTKHETEACPCLNGGVCLNVEDGRTSFCHCPEEYSGMLCEVDQTDRNDVDFNRQLPFVAVVGGLVIIIGILAIALCQVSKNLFKQNQMVKEDEVAIIN</sequence>
<keyword evidence="1" id="KW-0677">Repeat</keyword>
<dbReference type="InterPro" id="IPR003410">
    <property type="entry name" value="HYR_dom"/>
</dbReference>
<evidence type="ECO:0000256" key="2">
    <source>
        <dbReference type="PROSITE-ProRule" id="PRU00076"/>
    </source>
</evidence>
<organism evidence="6 7">
    <name type="scientific">Stichopus japonicus</name>
    <name type="common">Sea cucumber</name>
    <dbReference type="NCBI Taxonomy" id="307972"/>
    <lineage>
        <taxon>Eukaryota</taxon>
        <taxon>Metazoa</taxon>
        <taxon>Echinodermata</taxon>
        <taxon>Eleutherozoa</taxon>
        <taxon>Echinozoa</taxon>
        <taxon>Holothuroidea</taxon>
        <taxon>Aspidochirotacea</taxon>
        <taxon>Aspidochirotida</taxon>
        <taxon>Stichopodidae</taxon>
        <taxon>Apostichopus</taxon>
    </lineage>
</organism>
<dbReference type="PROSITE" id="PS50026">
    <property type="entry name" value="EGF_3"/>
    <property type="match status" value="1"/>
</dbReference>
<evidence type="ECO:0000259" key="4">
    <source>
        <dbReference type="PROSITE" id="PS50026"/>
    </source>
</evidence>
<dbReference type="CDD" id="cd00054">
    <property type="entry name" value="EGF_CA"/>
    <property type="match status" value="1"/>
</dbReference>
<gene>
    <name evidence="6" type="ORF">BSL78_10342</name>
</gene>
<dbReference type="SUPFAM" id="SSF57196">
    <property type="entry name" value="EGF/Laminin"/>
    <property type="match status" value="1"/>
</dbReference>
<dbReference type="Gene3D" id="2.10.25.10">
    <property type="entry name" value="Laminin"/>
    <property type="match status" value="1"/>
</dbReference>
<dbReference type="PROSITE" id="PS00022">
    <property type="entry name" value="EGF_1"/>
    <property type="match status" value="1"/>
</dbReference>
<dbReference type="InterPro" id="IPR000742">
    <property type="entry name" value="EGF"/>
</dbReference>
<keyword evidence="7" id="KW-1185">Reference proteome</keyword>
<evidence type="ECO:0000256" key="1">
    <source>
        <dbReference type="ARBA" id="ARBA00022737"/>
    </source>
</evidence>
<evidence type="ECO:0000259" key="5">
    <source>
        <dbReference type="PROSITE" id="PS50825"/>
    </source>
</evidence>
<dbReference type="Pfam" id="PF02494">
    <property type="entry name" value="HYR"/>
    <property type="match status" value="1"/>
</dbReference>
<proteinExistence type="predicted"/>
<feature type="disulfide bond" evidence="2">
    <location>
        <begin position="95"/>
        <end position="112"/>
    </location>
</feature>
<keyword evidence="3" id="KW-1133">Transmembrane helix</keyword>
<evidence type="ECO:0000313" key="7">
    <source>
        <dbReference type="Proteomes" id="UP000230750"/>
    </source>
</evidence>
<dbReference type="EMBL" id="MRZV01000314">
    <property type="protein sequence ID" value="PIK52767.1"/>
    <property type="molecule type" value="Genomic_DNA"/>
</dbReference>
<evidence type="ECO:0000313" key="6">
    <source>
        <dbReference type="EMBL" id="PIK52767.1"/>
    </source>
</evidence>
<accession>A0A2G8KXM6</accession>
<dbReference type="AlphaFoldDB" id="A0A2G8KXM6"/>
<dbReference type="PANTHER" id="PTHR24273:SF32">
    <property type="entry name" value="HYALIN"/>
    <property type="match status" value="1"/>
</dbReference>